<dbReference type="RefSeq" id="WP_264504609.1">
    <property type="nucleotide sequence ID" value="NZ_JAPDFL010000001.1"/>
</dbReference>
<dbReference type="InterPro" id="IPR027417">
    <property type="entry name" value="P-loop_NTPase"/>
</dbReference>
<dbReference type="Gene3D" id="3.40.50.300">
    <property type="entry name" value="P-loop containing nucleotide triphosphate hydrolases"/>
    <property type="match status" value="1"/>
</dbReference>
<gene>
    <name evidence="1" type="ORF">OKW52_04300</name>
</gene>
<sequence length="236" mass="26683">MTESKPKPAGIEGHVFVVTYGRSGSTLVQNLLNAIPGYCIRGENNNTLGLMARSWHEVQGNTILNNLARNGVETSPEHPWYGGEKINATRYGRSLAQVFSREILSPPPGTRVAGFKEIRWANEGTPLPISLNFLAGFLKNSRFIFNTRDHDEVARSGWWATMDPDKVKARLAKAEAAFAQYRTRHPERCLHIHYNDYVSDHTKLKPMYDFLGEPFDLDRVDAVMSRELTHLKEDDA</sequence>
<evidence type="ECO:0000313" key="2">
    <source>
        <dbReference type="Proteomes" id="UP001208938"/>
    </source>
</evidence>
<dbReference type="Proteomes" id="UP001208938">
    <property type="component" value="Unassembled WGS sequence"/>
</dbReference>
<accession>A0ABT3GVI2</accession>
<protein>
    <submittedName>
        <fullName evidence="1">Sulfotransferase</fullName>
    </submittedName>
</protein>
<comment type="caution">
    <text evidence="1">The sequence shown here is derived from an EMBL/GenBank/DDBJ whole genome shotgun (WGS) entry which is preliminary data.</text>
</comment>
<dbReference type="SUPFAM" id="SSF52540">
    <property type="entry name" value="P-loop containing nucleoside triphosphate hydrolases"/>
    <property type="match status" value="1"/>
</dbReference>
<reference evidence="1 2" key="1">
    <citation type="submission" date="2022-10" db="EMBL/GenBank/DDBJ databases">
        <title>Pararhodobacter sp. nov., isolated from marine algae.</title>
        <authorList>
            <person name="Choi B.J."/>
            <person name="Kim J.M."/>
            <person name="Lee J.K."/>
            <person name="Choi D.G."/>
            <person name="Jeon C.O."/>
        </authorList>
    </citation>
    <scope>NUCLEOTIDE SEQUENCE [LARGE SCALE GENOMIC DNA]</scope>
    <source>
        <strain evidence="1 2">ZQ420</strain>
    </source>
</reference>
<evidence type="ECO:0000313" key="1">
    <source>
        <dbReference type="EMBL" id="MCW1931500.1"/>
    </source>
</evidence>
<dbReference type="Pfam" id="PF13469">
    <property type="entry name" value="Sulfotransfer_3"/>
    <property type="match status" value="1"/>
</dbReference>
<organism evidence="1 2">
    <name type="scientific">Pararhodobacter zhoushanensis</name>
    <dbReference type="NCBI Taxonomy" id="2479545"/>
    <lineage>
        <taxon>Bacteria</taxon>
        <taxon>Pseudomonadati</taxon>
        <taxon>Pseudomonadota</taxon>
        <taxon>Alphaproteobacteria</taxon>
        <taxon>Rhodobacterales</taxon>
        <taxon>Paracoccaceae</taxon>
        <taxon>Pararhodobacter</taxon>
    </lineage>
</organism>
<keyword evidence="2" id="KW-1185">Reference proteome</keyword>
<name>A0ABT3GVI2_9RHOB</name>
<proteinExistence type="predicted"/>
<dbReference type="EMBL" id="JAPDFL010000001">
    <property type="protein sequence ID" value="MCW1931500.1"/>
    <property type="molecule type" value="Genomic_DNA"/>
</dbReference>